<evidence type="ECO:0000256" key="2">
    <source>
        <dbReference type="ARBA" id="ARBA00022643"/>
    </source>
</evidence>
<dbReference type="EMBL" id="RJJX01000008">
    <property type="protein sequence ID" value="RUT78540.1"/>
    <property type="molecule type" value="Genomic_DNA"/>
</dbReference>
<protein>
    <recommendedName>
        <fullName evidence="5">tRNA-dihydrouridine synthase</fullName>
        <ecNumber evidence="5">1.3.1.-</ecNumber>
    </recommendedName>
</protein>
<proteinExistence type="inferred from homology"/>
<dbReference type="GO" id="GO:0003723">
    <property type="term" value="F:RNA binding"/>
    <property type="evidence" value="ECO:0007669"/>
    <property type="project" value="TreeGrafter"/>
</dbReference>
<dbReference type="Proteomes" id="UP000282985">
    <property type="component" value="Unassembled WGS sequence"/>
</dbReference>
<dbReference type="GO" id="GO:0017150">
    <property type="term" value="F:tRNA dihydrouridine synthase activity"/>
    <property type="evidence" value="ECO:0007669"/>
    <property type="project" value="InterPro"/>
</dbReference>
<dbReference type="RefSeq" id="WP_127343497.1">
    <property type="nucleotide sequence ID" value="NZ_RJJX01000008.1"/>
</dbReference>
<evidence type="ECO:0000256" key="6">
    <source>
        <dbReference type="PIRSR" id="PIRSR006621-1"/>
    </source>
</evidence>
<dbReference type="Gene3D" id="3.20.20.70">
    <property type="entry name" value="Aldolase class I"/>
    <property type="match status" value="1"/>
</dbReference>
<gene>
    <name evidence="9" type="ORF">DLK05_08200</name>
</gene>
<keyword evidence="1 5" id="KW-0285">Flavoprotein</keyword>
<feature type="domain" description="DUS-like FMN-binding" evidence="8">
    <location>
        <begin position="9"/>
        <end position="287"/>
    </location>
</feature>
<dbReference type="Pfam" id="PF01207">
    <property type="entry name" value="Dus"/>
    <property type="match status" value="1"/>
</dbReference>
<dbReference type="InterPro" id="IPR001269">
    <property type="entry name" value="DUS_fam"/>
</dbReference>
<accession>A0A434AVR2</accession>
<keyword evidence="7" id="KW-0547">Nucleotide-binding</keyword>
<evidence type="ECO:0000256" key="4">
    <source>
        <dbReference type="ARBA" id="ARBA00023002"/>
    </source>
</evidence>
<feature type="active site" description="Proton donor" evidence="6">
    <location>
        <position position="98"/>
    </location>
</feature>
<feature type="binding site" evidence="7">
    <location>
        <position position="165"/>
    </location>
    <ligand>
        <name>FMN</name>
        <dbReference type="ChEBI" id="CHEBI:58210"/>
    </ligand>
</feature>
<feature type="binding site" evidence="7">
    <location>
        <begin position="221"/>
        <end position="222"/>
    </location>
    <ligand>
        <name>FMN</name>
        <dbReference type="ChEBI" id="CHEBI:58210"/>
    </ligand>
</feature>
<dbReference type="InterPro" id="IPR013785">
    <property type="entry name" value="Aldolase_TIM"/>
</dbReference>
<reference evidence="9 10" key="1">
    <citation type="submission" date="2018-11" db="EMBL/GenBank/DDBJ databases">
        <title>Parancylomarina longa gen. nov., sp. nov., isolated from sediments of southern Okinawa.</title>
        <authorList>
            <person name="Fu T."/>
        </authorList>
    </citation>
    <scope>NUCLEOTIDE SEQUENCE [LARGE SCALE GENOMIC DNA]</scope>
    <source>
        <strain evidence="9 10">T3-2 S1-C</strain>
    </source>
</reference>
<dbReference type="AlphaFoldDB" id="A0A434AVR2"/>
<evidence type="ECO:0000256" key="5">
    <source>
        <dbReference type="PIRNR" id="PIRNR006621"/>
    </source>
</evidence>
<keyword evidence="10" id="KW-1185">Reference proteome</keyword>
<evidence type="ECO:0000313" key="9">
    <source>
        <dbReference type="EMBL" id="RUT78540.1"/>
    </source>
</evidence>
<comment type="similarity">
    <text evidence="5">Belongs to the dus family.</text>
</comment>
<comment type="caution">
    <text evidence="9">The sequence shown here is derived from an EMBL/GenBank/DDBJ whole genome shotgun (WGS) entry which is preliminary data.</text>
</comment>
<dbReference type="EC" id="1.3.1.-" evidence="5"/>
<evidence type="ECO:0000256" key="3">
    <source>
        <dbReference type="ARBA" id="ARBA00022694"/>
    </source>
</evidence>
<evidence type="ECO:0000256" key="7">
    <source>
        <dbReference type="PIRSR" id="PIRSR006621-2"/>
    </source>
</evidence>
<comment type="function">
    <text evidence="5">Catalyzes the synthesis of 5,6-dihydrouridine (D), a modified base found in the D-loop of most tRNAs, via the reduction of the C5-C6 double bond in target uridines.</text>
</comment>
<organism evidence="9 10">
    <name type="scientific">Ancylomarina longa</name>
    <dbReference type="NCBI Taxonomy" id="2487017"/>
    <lineage>
        <taxon>Bacteria</taxon>
        <taxon>Pseudomonadati</taxon>
        <taxon>Bacteroidota</taxon>
        <taxon>Bacteroidia</taxon>
        <taxon>Marinilabiliales</taxon>
        <taxon>Marinifilaceae</taxon>
        <taxon>Ancylomarina</taxon>
    </lineage>
</organism>
<name>A0A434AVR2_9BACT</name>
<sequence length="318" mass="37306">MEDNIKISLAPIQGYTDWIYRRAFQEYIGGVDEFYTPFLVLQNDGTIRKSHQREVEPYIEKSINLVPQFVAGTISEFKYFEDYFSELGYVKMNWNLGCPYPMITKRGRGSGLLPYPEKIRDLLDNAYSSKLALSIKLRLGLIDPKEIFSVLDVLKDFNLDDLILHPRTAKQMYKGDIDRNIYEQCVNSYKKEIAYNGDIAFEDDYKELILRFPNLSHVMIGRGILNDLYLPKKIKGLDIPPEEERKQILKQFHQKVFTDNCGLLNGEAQVLHKMKPFWEHFSNHFQMERKVYKLIKKSVGINKYEKAVDFAFQQNLKD</sequence>
<evidence type="ECO:0000313" key="10">
    <source>
        <dbReference type="Proteomes" id="UP000282985"/>
    </source>
</evidence>
<keyword evidence="4 5" id="KW-0560">Oxidoreductase</keyword>
<dbReference type="PIRSF" id="PIRSF006621">
    <property type="entry name" value="Dus"/>
    <property type="match status" value="1"/>
</dbReference>
<evidence type="ECO:0000256" key="1">
    <source>
        <dbReference type="ARBA" id="ARBA00022630"/>
    </source>
</evidence>
<feature type="binding site" evidence="7">
    <location>
        <position position="136"/>
    </location>
    <ligand>
        <name>FMN</name>
        <dbReference type="ChEBI" id="CHEBI:58210"/>
    </ligand>
</feature>
<dbReference type="SUPFAM" id="SSF51395">
    <property type="entry name" value="FMN-linked oxidoreductases"/>
    <property type="match status" value="1"/>
</dbReference>
<dbReference type="PANTHER" id="PTHR45846">
    <property type="entry name" value="TRNA-DIHYDROURIDINE(47) SYNTHASE [NAD(P)(+)]-LIKE"/>
    <property type="match status" value="1"/>
</dbReference>
<dbReference type="OrthoDB" id="9764501at2"/>
<keyword evidence="3 5" id="KW-0819">tRNA processing</keyword>
<dbReference type="GO" id="GO:0050660">
    <property type="term" value="F:flavin adenine dinucleotide binding"/>
    <property type="evidence" value="ECO:0007669"/>
    <property type="project" value="InterPro"/>
</dbReference>
<evidence type="ECO:0000259" key="8">
    <source>
        <dbReference type="Pfam" id="PF01207"/>
    </source>
</evidence>
<comment type="cofactor">
    <cofactor evidence="5 7">
        <name>FMN</name>
        <dbReference type="ChEBI" id="CHEBI:58210"/>
    </cofactor>
</comment>
<dbReference type="PANTHER" id="PTHR45846:SF1">
    <property type="entry name" value="TRNA-DIHYDROURIDINE(47) SYNTHASE [NAD(P)(+)]-LIKE"/>
    <property type="match status" value="1"/>
</dbReference>
<feature type="binding site" evidence="7">
    <location>
        <position position="68"/>
    </location>
    <ligand>
        <name>FMN</name>
        <dbReference type="ChEBI" id="CHEBI:58210"/>
    </ligand>
</feature>
<dbReference type="InterPro" id="IPR035587">
    <property type="entry name" value="DUS-like_FMN-bd"/>
</dbReference>
<dbReference type="CDD" id="cd02801">
    <property type="entry name" value="DUS_like_FMN"/>
    <property type="match status" value="1"/>
</dbReference>
<keyword evidence="2 5" id="KW-0288">FMN</keyword>